<accession>A0ABT8T9M8</accession>
<reference evidence="1" key="1">
    <citation type="submission" date="2023-07" db="EMBL/GenBank/DDBJ databases">
        <title>Gilvimarinus algae sp. nov., isolated from the surface of Kelp.</title>
        <authorList>
            <person name="Sun Y.Y."/>
            <person name="Gong Y."/>
            <person name="Du Z.J."/>
        </authorList>
    </citation>
    <scope>NUCLEOTIDE SEQUENCE</scope>
    <source>
        <strain evidence="1">SDUM040014</strain>
    </source>
</reference>
<dbReference type="Proteomes" id="UP001168380">
    <property type="component" value="Unassembled WGS sequence"/>
</dbReference>
<organism evidence="1 2">
    <name type="scientific">Gilvimarinus algae</name>
    <dbReference type="NCBI Taxonomy" id="3058037"/>
    <lineage>
        <taxon>Bacteria</taxon>
        <taxon>Pseudomonadati</taxon>
        <taxon>Pseudomonadota</taxon>
        <taxon>Gammaproteobacteria</taxon>
        <taxon>Cellvibrionales</taxon>
        <taxon>Cellvibrionaceae</taxon>
        <taxon>Gilvimarinus</taxon>
    </lineage>
</organism>
<sequence>MQVNCAHSYWHRLRGLLGRPAPKAGSALEIAPCHSVHTFFMAYAIDAVFVDRDGQVVKVAEHLRPWRLCGARGARVVYEFAAGQVGELGIQVGDRCDTV</sequence>
<evidence type="ECO:0000313" key="1">
    <source>
        <dbReference type="EMBL" id="MDO3380688.1"/>
    </source>
</evidence>
<name>A0ABT8T9M8_9GAMM</name>
<evidence type="ECO:0000313" key="2">
    <source>
        <dbReference type="Proteomes" id="UP001168380"/>
    </source>
</evidence>
<dbReference type="Gene3D" id="2.60.120.1140">
    <property type="entry name" value="Protein of unknown function DUF192"/>
    <property type="match status" value="1"/>
</dbReference>
<keyword evidence="2" id="KW-1185">Reference proteome</keyword>
<gene>
    <name evidence="1" type="ORF">QWI16_00800</name>
</gene>
<protein>
    <submittedName>
        <fullName evidence="1">DUF192 domain-containing protein</fullName>
    </submittedName>
</protein>
<proteinExistence type="predicted"/>
<comment type="caution">
    <text evidence="1">The sequence shown here is derived from an EMBL/GenBank/DDBJ whole genome shotgun (WGS) entry which is preliminary data.</text>
</comment>
<dbReference type="EMBL" id="JAULRT010000031">
    <property type="protein sequence ID" value="MDO3380688.1"/>
    <property type="molecule type" value="Genomic_DNA"/>
</dbReference>
<dbReference type="InterPro" id="IPR003795">
    <property type="entry name" value="DUF192"/>
</dbReference>
<dbReference type="RefSeq" id="WP_302710811.1">
    <property type="nucleotide sequence ID" value="NZ_JAULRT010000031.1"/>
</dbReference>
<dbReference type="InterPro" id="IPR038695">
    <property type="entry name" value="Saro_0823-like_sf"/>
</dbReference>
<dbReference type="Pfam" id="PF02643">
    <property type="entry name" value="DUF192"/>
    <property type="match status" value="1"/>
</dbReference>